<feature type="region of interest" description="Disordered" evidence="1">
    <location>
        <begin position="316"/>
        <end position="386"/>
    </location>
</feature>
<proteinExistence type="predicted"/>
<dbReference type="GO" id="GO:0005737">
    <property type="term" value="C:cytoplasm"/>
    <property type="evidence" value="ECO:0007669"/>
    <property type="project" value="TreeGrafter"/>
</dbReference>
<dbReference type="PANTHER" id="PTHR13493">
    <property type="entry name" value="ZINC FINGER CCHC DOMAIN-CONTAINING"/>
    <property type="match status" value="1"/>
</dbReference>
<sequence length="386" mass="44469">MGDNDDRMEGGEKLEVEGLRLEVIETWEKTNAESLQSWRNSIAEADSLAQRVFHLSDKQRTRIFKEMAALRHMAQFQKSLLLAGSAPRLNTMIIRSATTLNDGASKVHDHSGHFKFERYFAAEMVHAEEYEKKALDRKLRFQNQKKKNNIFKARRVNNTKKRLSPTATTTKQEKPEFFEKSTKVILIVDPPFGVFMEPLLKSIDKMKDRFEKTGKVRSNFYSMIILPIFIRKYVLHDEFWMSDYRVTYSNHKLYSYPEKTIVRIFTNLPKPTMNLKFLAPDYKYCAPCQKWVTKSNDHCEKCENCTNVVRRHVTNSASQRSSTITNPFEDDDFRSSVSRTMSTVSTRSTVPQSTVGQQPRNPFDEPAAGGGGATVPNYSNPVGEDF</sequence>
<evidence type="ECO:0000256" key="1">
    <source>
        <dbReference type="SAM" id="MobiDB-lite"/>
    </source>
</evidence>
<name>A0A9P1IEE5_9PELO</name>
<organism evidence="2 3">
    <name type="scientific">Caenorhabditis angaria</name>
    <dbReference type="NCBI Taxonomy" id="860376"/>
    <lineage>
        <taxon>Eukaryota</taxon>
        <taxon>Metazoa</taxon>
        <taxon>Ecdysozoa</taxon>
        <taxon>Nematoda</taxon>
        <taxon>Chromadorea</taxon>
        <taxon>Rhabditida</taxon>
        <taxon>Rhabditina</taxon>
        <taxon>Rhabditomorpha</taxon>
        <taxon>Rhabditoidea</taxon>
        <taxon>Rhabditidae</taxon>
        <taxon>Peloderinae</taxon>
        <taxon>Caenorhabditis</taxon>
    </lineage>
</organism>
<dbReference type="AlphaFoldDB" id="A0A9P1IEE5"/>
<dbReference type="EMBL" id="CANHGI010000002">
    <property type="protein sequence ID" value="CAI5443624.1"/>
    <property type="molecule type" value="Genomic_DNA"/>
</dbReference>
<dbReference type="GO" id="GO:0008988">
    <property type="term" value="F:rRNA (adenine-N6-)-methyltransferase activity"/>
    <property type="evidence" value="ECO:0007669"/>
    <property type="project" value="InterPro"/>
</dbReference>
<dbReference type="PANTHER" id="PTHR13493:SF3">
    <property type="entry name" value="RRNA N6-ADENOSINE-METHYLTRANSFERASE ZCCHC4"/>
    <property type="match status" value="1"/>
</dbReference>
<dbReference type="OrthoDB" id="431817at2759"/>
<comment type="caution">
    <text evidence="2">The sequence shown here is derived from an EMBL/GenBank/DDBJ whole genome shotgun (WGS) entry which is preliminary data.</text>
</comment>
<reference evidence="2" key="1">
    <citation type="submission" date="2022-11" db="EMBL/GenBank/DDBJ databases">
        <authorList>
            <person name="Kikuchi T."/>
        </authorList>
    </citation>
    <scope>NUCLEOTIDE SEQUENCE</scope>
    <source>
        <strain evidence="2">PS1010</strain>
    </source>
</reference>
<keyword evidence="3" id="KW-1185">Reference proteome</keyword>
<feature type="compositionally biased region" description="Polar residues" evidence="1">
    <location>
        <begin position="316"/>
        <end position="326"/>
    </location>
</feature>
<protein>
    <submittedName>
        <fullName evidence="2">Uncharacterized protein</fullName>
    </submittedName>
</protein>
<evidence type="ECO:0000313" key="3">
    <source>
        <dbReference type="Proteomes" id="UP001152747"/>
    </source>
</evidence>
<feature type="compositionally biased region" description="Polar residues" evidence="1">
    <location>
        <begin position="351"/>
        <end position="360"/>
    </location>
</feature>
<accession>A0A9P1IEE5</accession>
<gene>
    <name evidence="2" type="ORF">CAMP_LOCUS6261</name>
</gene>
<dbReference type="InterPro" id="IPR039846">
    <property type="entry name" value="ZCCHC4"/>
</dbReference>
<feature type="compositionally biased region" description="Low complexity" evidence="1">
    <location>
        <begin position="335"/>
        <end position="350"/>
    </location>
</feature>
<dbReference type="GO" id="GO:0005730">
    <property type="term" value="C:nucleolus"/>
    <property type="evidence" value="ECO:0007669"/>
    <property type="project" value="TreeGrafter"/>
</dbReference>
<dbReference type="Proteomes" id="UP001152747">
    <property type="component" value="Unassembled WGS sequence"/>
</dbReference>
<evidence type="ECO:0000313" key="2">
    <source>
        <dbReference type="EMBL" id="CAI5443624.1"/>
    </source>
</evidence>